<name>A0A3F3PL78_9EURO</name>
<gene>
    <name evidence="2" type="ORF">BDQ94DRAFT_153699</name>
</gene>
<reference evidence="2 3" key="1">
    <citation type="submission" date="2018-07" db="EMBL/GenBank/DDBJ databases">
        <title>The genomes of Aspergillus section Nigri reveals drivers in fungal speciation.</title>
        <authorList>
            <consortium name="DOE Joint Genome Institute"/>
            <person name="Vesth T.C."/>
            <person name="Nybo J."/>
            <person name="Theobald S."/>
            <person name="Brandl J."/>
            <person name="Frisvad J.C."/>
            <person name="Nielsen K.F."/>
            <person name="Lyhne E.K."/>
            <person name="Kogle M.E."/>
            <person name="Kuo A."/>
            <person name="Riley R."/>
            <person name="Clum A."/>
            <person name="Nolan M."/>
            <person name="Lipzen A."/>
            <person name="Salamov A."/>
            <person name="Henrissat B."/>
            <person name="Wiebenga A."/>
            <person name="De vries R.P."/>
            <person name="Grigoriev I.V."/>
            <person name="Mortensen U.H."/>
            <person name="Andersen M.R."/>
            <person name="Baker S.E."/>
        </authorList>
    </citation>
    <scope>NUCLEOTIDE SEQUENCE [LARGE SCALE GENOMIC DNA]</scope>
    <source>
        <strain evidence="2 3">CBS 139.54b</strain>
    </source>
</reference>
<feature type="signal peptide" evidence="1">
    <location>
        <begin position="1"/>
        <end position="19"/>
    </location>
</feature>
<sequence>MKHISILILFSIGVNSVLSSPISATLDAYISSGRSLACCRELLNCDLNVLSEGCDFSHYCCDITVSITLRTVSSLRIYCFYAFEGKFRF</sequence>
<accession>A0A3F3PL78</accession>
<keyword evidence="3" id="KW-1185">Reference proteome</keyword>
<evidence type="ECO:0000256" key="1">
    <source>
        <dbReference type="SAM" id="SignalP"/>
    </source>
</evidence>
<feature type="chain" id="PRO_5017780714" description="Hydrophobin" evidence="1">
    <location>
        <begin position="20"/>
        <end position="89"/>
    </location>
</feature>
<dbReference type="Proteomes" id="UP000253729">
    <property type="component" value="Unassembled WGS sequence"/>
</dbReference>
<keyword evidence="1" id="KW-0732">Signal</keyword>
<evidence type="ECO:0000313" key="3">
    <source>
        <dbReference type="Proteomes" id="UP000253729"/>
    </source>
</evidence>
<dbReference type="RefSeq" id="XP_026620554.1">
    <property type="nucleotide sequence ID" value="XM_026768175.1"/>
</dbReference>
<dbReference type="AlphaFoldDB" id="A0A3F3PL78"/>
<dbReference type="EMBL" id="KZ852088">
    <property type="protein sequence ID" value="RDH27532.1"/>
    <property type="molecule type" value="Genomic_DNA"/>
</dbReference>
<evidence type="ECO:0000313" key="2">
    <source>
        <dbReference type="EMBL" id="RDH27532.1"/>
    </source>
</evidence>
<proteinExistence type="predicted"/>
<organism evidence="2 3">
    <name type="scientific">Aspergillus welwitschiae</name>
    <dbReference type="NCBI Taxonomy" id="1341132"/>
    <lineage>
        <taxon>Eukaryota</taxon>
        <taxon>Fungi</taxon>
        <taxon>Dikarya</taxon>
        <taxon>Ascomycota</taxon>
        <taxon>Pezizomycotina</taxon>
        <taxon>Eurotiomycetes</taxon>
        <taxon>Eurotiomycetidae</taxon>
        <taxon>Eurotiales</taxon>
        <taxon>Aspergillaceae</taxon>
        <taxon>Aspergillus</taxon>
        <taxon>Aspergillus subgen. Circumdati</taxon>
    </lineage>
</organism>
<evidence type="ECO:0008006" key="4">
    <source>
        <dbReference type="Google" id="ProtNLM"/>
    </source>
</evidence>
<protein>
    <recommendedName>
        <fullName evidence="4">Hydrophobin</fullName>
    </recommendedName>
</protein>
<dbReference type="GeneID" id="38136531"/>